<dbReference type="PROSITE" id="PS51155">
    <property type="entry name" value="CHIT_BIND_RR_2"/>
    <property type="match status" value="1"/>
</dbReference>
<organism evidence="5 6">
    <name type="scientific">Chilo suppressalis</name>
    <name type="common">Asiatic rice borer moth</name>
    <dbReference type="NCBI Taxonomy" id="168631"/>
    <lineage>
        <taxon>Eukaryota</taxon>
        <taxon>Metazoa</taxon>
        <taxon>Ecdysozoa</taxon>
        <taxon>Arthropoda</taxon>
        <taxon>Hexapoda</taxon>
        <taxon>Insecta</taxon>
        <taxon>Pterygota</taxon>
        <taxon>Neoptera</taxon>
        <taxon>Endopterygota</taxon>
        <taxon>Lepidoptera</taxon>
        <taxon>Glossata</taxon>
        <taxon>Ditrysia</taxon>
        <taxon>Pyraloidea</taxon>
        <taxon>Crambidae</taxon>
        <taxon>Crambinae</taxon>
        <taxon>Chilo</taxon>
    </lineage>
</organism>
<keyword evidence="1 3" id="KW-0193">Cuticle</keyword>
<keyword evidence="6" id="KW-1185">Reference proteome</keyword>
<sequence>MKFVVLALCVYAVSGATIGNTAFRPWQNPAFVRTTQTGGYAKATAQVSVPATQVVQETVVPAVEVTKTVVEPVQKVAKVAVPVVQQTKIATPVVQSRVAATAGITGKYATPYVPVEGVNKDVKAETLRSETEVFPDGFQYTYETSNGISAASNGELKKVNNVDTLVVRGQYQYVSSEGVPITVTYIADENGYQPQSDVLPVAPPVPVAIARAVEYLRTHAPKTETVKNY</sequence>
<name>A0ABN8BF39_CHISP</name>
<dbReference type="PANTHER" id="PTHR10380">
    <property type="entry name" value="CUTICLE PROTEIN"/>
    <property type="match status" value="1"/>
</dbReference>
<dbReference type="InterPro" id="IPR050468">
    <property type="entry name" value="Cuticle_Struct_Prot"/>
</dbReference>
<feature type="chain" id="PRO_5045508385" evidence="4">
    <location>
        <begin position="16"/>
        <end position="229"/>
    </location>
</feature>
<feature type="signal peptide" evidence="4">
    <location>
        <begin position="1"/>
        <end position="15"/>
    </location>
</feature>
<reference evidence="5" key="1">
    <citation type="submission" date="2021-12" db="EMBL/GenBank/DDBJ databases">
        <authorList>
            <person name="King R."/>
        </authorList>
    </citation>
    <scope>NUCLEOTIDE SEQUENCE</scope>
</reference>
<evidence type="ECO:0000313" key="5">
    <source>
        <dbReference type="EMBL" id="CAH0407744.1"/>
    </source>
</evidence>
<dbReference type="InterPro" id="IPR000618">
    <property type="entry name" value="Insect_cuticle"/>
</dbReference>
<evidence type="ECO:0000256" key="4">
    <source>
        <dbReference type="SAM" id="SignalP"/>
    </source>
</evidence>
<evidence type="ECO:0000256" key="3">
    <source>
        <dbReference type="PROSITE-ProRule" id="PRU00497"/>
    </source>
</evidence>
<evidence type="ECO:0000256" key="1">
    <source>
        <dbReference type="ARBA" id="ARBA00022460"/>
    </source>
</evidence>
<proteinExistence type="predicted"/>
<dbReference type="PROSITE" id="PS00233">
    <property type="entry name" value="CHIT_BIND_RR_1"/>
    <property type="match status" value="1"/>
</dbReference>
<dbReference type="Pfam" id="PF00379">
    <property type="entry name" value="Chitin_bind_4"/>
    <property type="match status" value="1"/>
</dbReference>
<dbReference type="InterPro" id="IPR031311">
    <property type="entry name" value="CHIT_BIND_RR_consensus"/>
</dbReference>
<gene>
    <name evidence="5" type="ORF">CHILSU_LOCUS11147</name>
</gene>
<evidence type="ECO:0000313" key="6">
    <source>
        <dbReference type="Proteomes" id="UP001153292"/>
    </source>
</evidence>
<protein>
    <submittedName>
        <fullName evidence="5">Uncharacterized protein</fullName>
    </submittedName>
</protein>
<evidence type="ECO:0000256" key="2">
    <source>
        <dbReference type="ARBA" id="ARBA00022729"/>
    </source>
</evidence>
<keyword evidence="2 4" id="KW-0732">Signal</keyword>
<dbReference type="EMBL" id="OU963902">
    <property type="protein sequence ID" value="CAH0407744.1"/>
    <property type="molecule type" value="Genomic_DNA"/>
</dbReference>
<dbReference type="PANTHER" id="PTHR10380:SF238">
    <property type="entry name" value="CUTICULAR PROTEIN 65EA-RELATED"/>
    <property type="match status" value="1"/>
</dbReference>
<accession>A0ABN8BF39</accession>
<dbReference type="Proteomes" id="UP001153292">
    <property type="component" value="Chromosome 9"/>
</dbReference>
<dbReference type="PRINTS" id="PR00947">
    <property type="entry name" value="CUTICLE"/>
</dbReference>